<gene>
    <name evidence="1" type="ORF">OUZ56_016211</name>
</gene>
<name>A0ABR0AQ34_9CRUS</name>
<reference evidence="1 2" key="1">
    <citation type="journal article" date="2023" name="Nucleic Acids Res.">
        <title>The hologenome of Daphnia magna reveals possible DNA methylation and microbiome-mediated evolution of the host genome.</title>
        <authorList>
            <person name="Chaturvedi A."/>
            <person name="Li X."/>
            <person name="Dhandapani V."/>
            <person name="Marshall H."/>
            <person name="Kissane S."/>
            <person name="Cuenca-Cambronero M."/>
            <person name="Asole G."/>
            <person name="Calvet F."/>
            <person name="Ruiz-Romero M."/>
            <person name="Marangio P."/>
            <person name="Guigo R."/>
            <person name="Rago D."/>
            <person name="Mirbahai L."/>
            <person name="Eastwood N."/>
            <person name="Colbourne J.K."/>
            <person name="Zhou J."/>
            <person name="Mallon E."/>
            <person name="Orsini L."/>
        </authorList>
    </citation>
    <scope>NUCLEOTIDE SEQUENCE [LARGE SCALE GENOMIC DNA]</scope>
    <source>
        <strain evidence="1">LRV0_1</strain>
    </source>
</reference>
<proteinExistence type="predicted"/>
<evidence type="ECO:0000313" key="2">
    <source>
        <dbReference type="Proteomes" id="UP001234178"/>
    </source>
</evidence>
<protein>
    <submittedName>
        <fullName evidence="1">Uncharacterized protein</fullName>
    </submittedName>
</protein>
<organism evidence="1 2">
    <name type="scientific">Daphnia magna</name>
    <dbReference type="NCBI Taxonomy" id="35525"/>
    <lineage>
        <taxon>Eukaryota</taxon>
        <taxon>Metazoa</taxon>
        <taxon>Ecdysozoa</taxon>
        <taxon>Arthropoda</taxon>
        <taxon>Crustacea</taxon>
        <taxon>Branchiopoda</taxon>
        <taxon>Diplostraca</taxon>
        <taxon>Cladocera</taxon>
        <taxon>Anomopoda</taxon>
        <taxon>Daphniidae</taxon>
        <taxon>Daphnia</taxon>
    </lineage>
</organism>
<dbReference type="EMBL" id="JAOYFB010000038">
    <property type="protein sequence ID" value="KAK4027199.1"/>
    <property type="molecule type" value="Genomic_DNA"/>
</dbReference>
<accession>A0ABR0AQ34</accession>
<comment type="caution">
    <text evidence="1">The sequence shown here is derived from an EMBL/GenBank/DDBJ whole genome shotgun (WGS) entry which is preliminary data.</text>
</comment>
<dbReference type="Proteomes" id="UP001234178">
    <property type="component" value="Unassembled WGS sequence"/>
</dbReference>
<keyword evidence="2" id="KW-1185">Reference proteome</keyword>
<sequence length="150" mass="17076">MSTEPRTVKTRAAVAAEEVALDEARNDIAGLNGWLERVEARVTKEYQRLEQEFRETAERQDTAIAALDGKTRTLEAEVRRFNGPLPQLEAQMQQRQSALVESELKRIRKETDARDTSLIGTLRQDDSLTKRVMLESAKAMKKSRKFSLLS</sequence>
<evidence type="ECO:0000313" key="1">
    <source>
        <dbReference type="EMBL" id="KAK4027199.1"/>
    </source>
</evidence>